<organism evidence="4 5">
    <name type="scientific">Gemmiger gallinarum</name>
    <dbReference type="NCBI Taxonomy" id="2779354"/>
    <lineage>
        <taxon>Bacteria</taxon>
        <taxon>Bacillati</taxon>
        <taxon>Bacillota</taxon>
        <taxon>Clostridia</taxon>
        <taxon>Eubacteriales</taxon>
        <taxon>Gemmiger</taxon>
    </lineage>
</organism>
<dbReference type="Gene3D" id="3.40.630.30">
    <property type="match status" value="1"/>
</dbReference>
<protein>
    <submittedName>
        <fullName evidence="4">GNAT family N-acetyltransferase</fullName>
    </submittedName>
</protein>
<name>A0ABR9R1R1_9FIRM</name>
<keyword evidence="5" id="KW-1185">Reference proteome</keyword>
<evidence type="ECO:0000256" key="1">
    <source>
        <dbReference type="ARBA" id="ARBA00022679"/>
    </source>
</evidence>
<proteinExistence type="predicted"/>
<dbReference type="PANTHER" id="PTHR43877">
    <property type="entry name" value="AMINOALKYLPHOSPHONATE N-ACETYLTRANSFERASE-RELATED-RELATED"/>
    <property type="match status" value="1"/>
</dbReference>
<reference evidence="4 5" key="1">
    <citation type="submission" date="2020-10" db="EMBL/GenBank/DDBJ databases">
        <title>ChiBAC.</title>
        <authorList>
            <person name="Zenner C."/>
            <person name="Hitch T.C.A."/>
            <person name="Clavel T."/>
        </authorList>
    </citation>
    <scope>NUCLEOTIDE SEQUENCE [LARGE SCALE GENOMIC DNA]</scope>
    <source>
        <strain evidence="4 5">DSM 109015</strain>
    </source>
</reference>
<evidence type="ECO:0000256" key="2">
    <source>
        <dbReference type="ARBA" id="ARBA00023315"/>
    </source>
</evidence>
<comment type="caution">
    <text evidence="4">The sequence shown here is derived from an EMBL/GenBank/DDBJ whole genome shotgun (WGS) entry which is preliminary data.</text>
</comment>
<dbReference type="SUPFAM" id="SSF55729">
    <property type="entry name" value="Acyl-CoA N-acyltransferases (Nat)"/>
    <property type="match status" value="1"/>
</dbReference>
<evidence type="ECO:0000313" key="5">
    <source>
        <dbReference type="Proteomes" id="UP000768567"/>
    </source>
</evidence>
<evidence type="ECO:0000313" key="4">
    <source>
        <dbReference type="EMBL" id="MBE5036897.1"/>
    </source>
</evidence>
<dbReference type="InterPro" id="IPR050832">
    <property type="entry name" value="Bact_Acetyltransf"/>
</dbReference>
<dbReference type="PROSITE" id="PS51186">
    <property type="entry name" value="GNAT"/>
    <property type="match status" value="1"/>
</dbReference>
<dbReference type="Pfam" id="PF13508">
    <property type="entry name" value="Acetyltransf_7"/>
    <property type="match status" value="1"/>
</dbReference>
<dbReference type="InterPro" id="IPR016181">
    <property type="entry name" value="Acyl_CoA_acyltransferase"/>
</dbReference>
<dbReference type="InterPro" id="IPR000182">
    <property type="entry name" value="GNAT_dom"/>
</dbReference>
<dbReference type="RefSeq" id="WP_193500173.1">
    <property type="nucleotide sequence ID" value="NZ_JADCKC010000001.1"/>
</dbReference>
<keyword evidence="2" id="KW-0012">Acyltransferase</keyword>
<keyword evidence="1" id="KW-0808">Transferase</keyword>
<dbReference type="CDD" id="cd04301">
    <property type="entry name" value="NAT_SF"/>
    <property type="match status" value="1"/>
</dbReference>
<sequence length="158" mass="17724">MKNVFAFDLTESSLSDFSHPGFRRAFECYFSEMEISVDDWEAVYREMAVSGAQALLLCSPDGETEAFLLYAVLPFSSSFFEGSAAFVQEFWVAPPLRGQGLGRRLLRSAEKRFSAQGLSLVLLTSDTAEHFYLHCGYRRAAGIHAKNDCPVFLRCLPE</sequence>
<evidence type="ECO:0000259" key="3">
    <source>
        <dbReference type="PROSITE" id="PS51186"/>
    </source>
</evidence>
<accession>A0ABR9R1R1</accession>
<feature type="domain" description="N-acetyltransferase" evidence="3">
    <location>
        <begin position="9"/>
        <end position="158"/>
    </location>
</feature>
<dbReference type="EMBL" id="JADCKC010000001">
    <property type="protein sequence ID" value="MBE5036897.1"/>
    <property type="molecule type" value="Genomic_DNA"/>
</dbReference>
<gene>
    <name evidence="4" type="ORF">INF35_03750</name>
</gene>
<dbReference type="Proteomes" id="UP000768567">
    <property type="component" value="Unassembled WGS sequence"/>
</dbReference>